<dbReference type="SMART" id="SM00320">
    <property type="entry name" value="WD40"/>
    <property type="match status" value="4"/>
</dbReference>
<feature type="region of interest" description="Disordered" evidence="3">
    <location>
        <begin position="589"/>
        <end position="627"/>
    </location>
</feature>
<feature type="compositionally biased region" description="Polar residues" evidence="3">
    <location>
        <begin position="343"/>
        <end position="353"/>
    </location>
</feature>
<feature type="region of interest" description="Disordered" evidence="3">
    <location>
        <begin position="950"/>
        <end position="992"/>
    </location>
</feature>
<dbReference type="InterPro" id="IPR001810">
    <property type="entry name" value="F-box_dom"/>
</dbReference>
<dbReference type="Gene3D" id="2.130.10.10">
    <property type="entry name" value="YVTN repeat-like/Quinoprotein amine dehydrogenase"/>
    <property type="match status" value="1"/>
</dbReference>
<keyword evidence="1" id="KW-0853">WD repeat</keyword>
<feature type="region of interest" description="Disordered" evidence="3">
    <location>
        <begin position="25"/>
        <end position="44"/>
    </location>
</feature>
<feature type="compositionally biased region" description="Acidic residues" evidence="3">
    <location>
        <begin position="610"/>
        <end position="620"/>
    </location>
</feature>
<dbReference type="Gene3D" id="1.20.1280.50">
    <property type="match status" value="1"/>
</dbReference>
<dbReference type="SUPFAM" id="SSF81383">
    <property type="entry name" value="F-box domain"/>
    <property type="match status" value="1"/>
</dbReference>
<dbReference type="InterPro" id="IPR015943">
    <property type="entry name" value="WD40/YVTN_repeat-like_dom_sf"/>
</dbReference>
<dbReference type="InterPro" id="IPR036322">
    <property type="entry name" value="WD40_repeat_dom_sf"/>
</dbReference>
<feature type="region of interest" description="Disordered" evidence="3">
    <location>
        <begin position="531"/>
        <end position="550"/>
    </location>
</feature>
<proteinExistence type="predicted"/>
<feature type="compositionally biased region" description="Low complexity" evidence="3">
    <location>
        <begin position="160"/>
        <end position="178"/>
    </location>
</feature>
<organism evidence="5">
    <name type="scientific">Chromera velia CCMP2878</name>
    <dbReference type="NCBI Taxonomy" id="1169474"/>
    <lineage>
        <taxon>Eukaryota</taxon>
        <taxon>Sar</taxon>
        <taxon>Alveolata</taxon>
        <taxon>Colpodellida</taxon>
        <taxon>Chromeraceae</taxon>
        <taxon>Chromera</taxon>
    </lineage>
</organism>
<dbReference type="InterPro" id="IPR036047">
    <property type="entry name" value="F-box-like_dom_sf"/>
</dbReference>
<gene>
    <name evidence="5" type="ORF">Cvel_9341</name>
</gene>
<reference evidence="5" key="1">
    <citation type="submission" date="2014-11" db="EMBL/GenBank/DDBJ databases">
        <authorList>
            <person name="Otto D Thomas"/>
            <person name="Naeem Raeece"/>
        </authorList>
    </citation>
    <scope>NUCLEOTIDE SEQUENCE</scope>
</reference>
<dbReference type="PANTHER" id="PTHR19848">
    <property type="entry name" value="WD40 REPEAT PROTEIN"/>
    <property type="match status" value="1"/>
</dbReference>
<feature type="region of interest" description="Disordered" evidence="3">
    <location>
        <begin position="126"/>
        <end position="248"/>
    </location>
</feature>
<accession>A0A0G4HXT9</accession>
<dbReference type="InterPro" id="IPR001680">
    <property type="entry name" value="WD40_rpt"/>
</dbReference>
<feature type="compositionally biased region" description="Low complexity" evidence="3">
    <location>
        <begin position="531"/>
        <end position="541"/>
    </location>
</feature>
<feature type="region of interest" description="Disordered" evidence="3">
    <location>
        <begin position="266"/>
        <end position="444"/>
    </location>
</feature>
<feature type="compositionally biased region" description="Basic and acidic residues" evidence="3">
    <location>
        <begin position="294"/>
        <end position="314"/>
    </location>
</feature>
<feature type="compositionally biased region" description="Basic and acidic residues" evidence="3">
    <location>
        <begin position="595"/>
        <end position="609"/>
    </location>
</feature>
<evidence type="ECO:0000259" key="4">
    <source>
        <dbReference type="Pfam" id="PF12937"/>
    </source>
</evidence>
<keyword evidence="2" id="KW-0677">Repeat</keyword>
<feature type="region of interest" description="Disordered" evidence="3">
    <location>
        <begin position="725"/>
        <end position="764"/>
    </location>
</feature>
<name>A0A0G4HXT9_9ALVE</name>
<feature type="compositionally biased region" description="Polar residues" evidence="3">
    <location>
        <begin position="234"/>
        <end position="248"/>
    </location>
</feature>
<evidence type="ECO:0000313" key="5">
    <source>
        <dbReference type="EMBL" id="CEM49325.1"/>
    </source>
</evidence>
<feature type="compositionally biased region" description="Polar residues" evidence="3">
    <location>
        <begin position="962"/>
        <end position="975"/>
    </location>
</feature>
<dbReference type="SUPFAM" id="SSF50978">
    <property type="entry name" value="WD40 repeat-like"/>
    <property type="match status" value="1"/>
</dbReference>
<feature type="domain" description="F-box" evidence="4">
    <location>
        <begin position="60"/>
        <end position="102"/>
    </location>
</feature>
<feature type="compositionally biased region" description="Low complexity" evidence="3">
    <location>
        <begin position="729"/>
        <end position="747"/>
    </location>
</feature>
<evidence type="ECO:0000256" key="1">
    <source>
        <dbReference type="ARBA" id="ARBA00022574"/>
    </source>
</evidence>
<dbReference type="AlphaFoldDB" id="A0A0G4HXT9"/>
<evidence type="ECO:0000256" key="2">
    <source>
        <dbReference type="ARBA" id="ARBA00022737"/>
    </source>
</evidence>
<evidence type="ECO:0000256" key="3">
    <source>
        <dbReference type="SAM" id="MobiDB-lite"/>
    </source>
</evidence>
<protein>
    <recommendedName>
        <fullName evidence="4">F-box domain-containing protein</fullName>
    </recommendedName>
</protein>
<feature type="compositionally biased region" description="Low complexity" evidence="3">
    <location>
        <begin position="389"/>
        <end position="402"/>
    </location>
</feature>
<sequence length="1035" mass="110771">MFGINLRQLLSFQARLERGLSLNLNPQEAGEQPRGQGGSLSSSSSSLIYTGDPLLPEMVDDLLFRIFSFIKGPIESTRILSLVCRRFRDVVHCEAFWERNFQERFTAKLSPAIHYRYLSPQPAPLLLSPSPKSNTNTGGGGGEDFFPSPTGGGGPPPFELPLLPSSPRDPTSPFALSPAPSPSNINRAAGGDRRASTSSLHLPMQQKDSPRTPRSTPTKSASPLPVEGRGGNQGSRLGSTDSANCGPNRQTMRLSLRLCESKEDSTAFLSSPSDRRDSGGAELWTPTHLSCRSPLEDSTREEVSGRRERRDDRPVSPNALMAALRAGESQRGVGGDRERESQASRMQMGSSPTADRETEFHSVSPRSPCHGSLVSAVSEDHSPSPSALSGRVSRGGRSSWSVQRTRCADAEEDSVPKGRSCLDRDRETADGDRTGSRKGSAGKAPDWMSWRGKYAIKHVIERKFCSGRFDGRIRTGPMTSDAAVLDVKFALEGCVLLAATRDGGLYLLCPRTGQMLRQFVPFNGDLMPASPSGAAAAAAPSAGGGQGGGMPQALSCEHTFADLVLSGSHLNWAFGGAFDDSGFGVADEECEETGEDRLLNGRRTERGGGQEDEEEEDDTEGGPRPPSVMCLPNQYSSSSSSRQLPYFKRSIEMAADRLETLRGGTTSLPALVAGGYSDGVVRLFSVSRKDDDAAGDAVSGAAVEELNGHGRSVVSLRFLTSDRHRVGASSSSSSSEEVHSSSSSSPESSKKKKRSSPEEAGGGELISGGGLTILPCPLLSGCLDGRILSWDLSTSQIVQRFSGSSQAVNDISPFSAVGGETSGSTHCFLAASKDKVVRLYDTRAGDAPVAATGTHKDWVLTVEGRSSASFPHLFRSADKSVHTWDSRKFEKVQYGQLHRHRQLVTGLRSDALRCVSCSLDGSVKVSSLEKAVPVPLVNGPPHSLLDQISRMQQRRESQEQQTSGGTDRAASSSFPSLPRESPASPQGLVEGEEEGGVQSLCALQEWVMSVDFAERHLAIGTADGKIEIFDFFRED</sequence>
<dbReference type="EMBL" id="CDMZ01004301">
    <property type="protein sequence ID" value="CEM49325.1"/>
    <property type="molecule type" value="Genomic_DNA"/>
</dbReference>
<dbReference type="VEuPathDB" id="CryptoDB:Cvel_9341"/>
<dbReference type="Pfam" id="PF12937">
    <property type="entry name" value="F-box-like"/>
    <property type="match status" value="1"/>
</dbReference>
<dbReference type="PANTHER" id="PTHR19848:SF8">
    <property type="entry name" value="F-BOX AND WD REPEAT DOMAIN CONTAINING 7"/>
    <property type="match status" value="1"/>
</dbReference>
<feature type="compositionally biased region" description="Basic and acidic residues" evidence="3">
    <location>
        <begin position="406"/>
        <end position="435"/>
    </location>
</feature>
<feature type="compositionally biased region" description="Polar residues" evidence="3">
    <location>
        <begin position="212"/>
        <end position="221"/>
    </location>
</feature>